<organism evidence="1 2">
    <name type="scientific">Persea americana</name>
    <name type="common">Avocado</name>
    <dbReference type="NCBI Taxonomy" id="3435"/>
    <lineage>
        <taxon>Eukaryota</taxon>
        <taxon>Viridiplantae</taxon>
        <taxon>Streptophyta</taxon>
        <taxon>Embryophyta</taxon>
        <taxon>Tracheophyta</taxon>
        <taxon>Spermatophyta</taxon>
        <taxon>Magnoliopsida</taxon>
        <taxon>Magnoliidae</taxon>
        <taxon>Laurales</taxon>
        <taxon>Lauraceae</taxon>
        <taxon>Persea</taxon>
    </lineage>
</organism>
<evidence type="ECO:0000313" key="2">
    <source>
        <dbReference type="Proteomes" id="UP001234297"/>
    </source>
</evidence>
<dbReference type="Proteomes" id="UP001234297">
    <property type="component" value="Chromosome 1"/>
</dbReference>
<sequence>MEGVFEVMGCSDRQKAILAAFKLEGDAKSGGKPLRKPSKVRKMKSPWHSLRKKVLVATDAMKRNKFIKWSRPDIKKDVKLGEPANFAAVLKRSFILEETISEMNGTLSARATGTKRDYQGNPAPSKKQKLDKKIKC</sequence>
<dbReference type="EMBL" id="CM056809">
    <property type="protein sequence ID" value="KAJ8649315.1"/>
    <property type="molecule type" value="Genomic_DNA"/>
</dbReference>
<protein>
    <submittedName>
        <fullName evidence="1">Uncharacterized protein</fullName>
    </submittedName>
</protein>
<reference evidence="1 2" key="1">
    <citation type="journal article" date="2022" name="Hortic Res">
        <title>A haplotype resolved chromosomal level avocado genome allows analysis of novel avocado genes.</title>
        <authorList>
            <person name="Nath O."/>
            <person name="Fletcher S.J."/>
            <person name="Hayward A."/>
            <person name="Shaw L.M."/>
            <person name="Masouleh A.K."/>
            <person name="Furtado A."/>
            <person name="Henry R.J."/>
            <person name="Mitter N."/>
        </authorList>
    </citation>
    <scope>NUCLEOTIDE SEQUENCE [LARGE SCALE GENOMIC DNA]</scope>
    <source>
        <strain evidence="2">cv. Hass</strain>
    </source>
</reference>
<name>A0ACC2MU89_PERAE</name>
<evidence type="ECO:0000313" key="1">
    <source>
        <dbReference type="EMBL" id="KAJ8649315.1"/>
    </source>
</evidence>
<proteinExistence type="predicted"/>
<accession>A0ACC2MU89</accession>
<keyword evidence="2" id="KW-1185">Reference proteome</keyword>
<gene>
    <name evidence="1" type="ORF">MRB53_002338</name>
</gene>
<comment type="caution">
    <text evidence="1">The sequence shown here is derived from an EMBL/GenBank/DDBJ whole genome shotgun (WGS) entry which is preliminary data.</text>
</comment>